<keyword evidence="3" id="KW-1185">Reference proteome</keyword>
<gene>
    <name evidence="2" type="ORF">ABGF40_06260</name>
</gene>
<comment type="caution">
    <text evidence="2">The sequence shown here is derived from an EMBL/GenBank/DDBJ whole genome shotgun (WGS) entry which is preliminary data.</text>
</comment>
<keyword evidence="1" id="KW-0812">Transmembrane</keyword>
<dbReference type="EMBL" id="JBFNFH010000014">
    <property type="protein sequence ID" value="MFM1525277.1"/>
    <property type="molecule type" value="Genomic_DNA"/>
</dbReference>
<feature type="transmembrane region" description="Helical" evidence="1">
    <location>
        <begin position="12"/>
        <end position="29"/>
    </location>
</feature>
<keyword evidence="1" id="KW-1133">Transmembrane helix</keyword>
<evidence type="ECO:0000256" key="1">
    <source>
        <dbReference type="SAM" id="Phobius"/>
    </source>
</evidence>
<organism evidence="2 3">
    <name type="scientific">Helcococcus bovis</name>
    <dbReference type="NCBI Taxonomy" id="3153252"/>
    <lineage>
        <taxon>Bacteria</taxon>
        <taxon>Bacillati</taxon>
        <taxon>Bacillota</taxon>
        <taxon>Tissierellia</taxon>
        <taxon>Tissierellales</taxon>
        <taxon>Peptoniphilaceae</taxon>
        <taxon>Helcococcus</taxon>
    </lineage>
</organism>
<protein>
    <recommendedName>
        <fullName evidence="4">Phage protein</fullName>
    </recommendedName>
</protein>
<accession>A0ABW9F751</accession>
<dbReference type="Proteomes" id="UP001629536">
    <property type="component" value="Unassembled WGS sequence"/>
</dbReference>
<evidence type="ECO:0000313" key="3">
    <source>
        <dbReference type="Proteomes" id="UP001629536"/>
    </source>
</evidence>
<evidence type="ECO:0000313" key="2">
    <source>
        <dbReference type="EMBL" id="MFM1525277.1"/>
    </source>
</evidence>
<keyword evidence="1" id="KW-0472">Membrane</keyword>
<sequence>MINLFSEMLTKHLLATIITSIFAAMGWILKKVASEYVKTQKFKREQLESEKKLNEDRRIKEELEQDLLKQGMLALLRFRVNKIIDSIYEKGKMTLNEKLDLDDLYQAYESLGGNSRTHQKYMDCMERFQIDYSESK</sequence>
<dbReference type="RefSeq" id="WP_408126770.1">
    <property type="nucleotide sequence ID" value="NZ_JBFNFH010000014.1"/>
</dbReference>
<name>A0ABW9F751_9FIRM</name>
<proteinExistence type="predicted"/>
<evidence type="ECO:0008006" key="4">
    <source>
        <dbReference type="Google" id="ProtNLM"/>
    </source>
</evidence>
<reference evidence="2 3" key="1">
    <citation type="journal article" date="2024" name="Front. Microbiol.">
        <title>Pangenomic and biochemical analyses of Helcococcus ovis reveal widespread tetracycline resistance and a novel bacterial species, Helcococcus bovis.</title>
        <authorList>
            <person name="Cunha F."/>
            <person name="Zhai Y."/>
            <person name="Casaro S."/>
            <person name="Jones K.L."/>
            <person name="Hernandez M."/>
            <person name="Bisinotto R.S."/>
            <person name="Kariyawasam S."/>
            <person name="Brown M.B."/>
            <person name="Phillips A."/>
            <person name="Jeong K.C."/>
            <person name="Galvao K.N."/>
        </authorList>
    </citation>
    <scope>NUCLEOTIDE SEQUENCE [LARGE SCALE GENOMIC DNA]</scope>
    <source>
        <strain evidence="2 3">KG197</strain>
    </source>
</reference>